<dbReference type="Pfam" id="PF14765">
    <property type="entry name" value="PS-DH"/>
    <property type="match status" value="1"/>
</dbReference>
<accession>A0A284RHE1</accession>
<name>A0A284RHE1_ARMOS</name>
<proteinExistence type="predicted"/>
<dbReference type="InterPro" id="IPR049551">
    <property type="entry name" value="PKS_DH_C"/>
</dbReference>
<dbReference type="STRING" id="47428.A0A284RHE1"/>
<dbReference type="Gene3D" id="3.10.129.110">
    <property type="entry name" value="Polyketide synthase dehydratase"/>
    <property type="match status" value="1"/>
</dbReference>
<sequence>MAYEIVFTRVVRYAKEYHTMNNVTICKNGTEGYAVVKLPKDHDKSKFVVHPVFMDTMLHVAGFLANMQGGDNDAYICSKVESEGIMLSDVIEVEISAQLKGMCFKKLRLNTLQRSLAMHVGHSAPTSAQKRSVATAPKPKIAEVAPALGPRSSPAKRSVDAQNTVLNIVGDTCSI</sequence>
<evidence type="ECO:0000313" key="3">
    <source>
        <dbReference type="Proteomes" id="UP000219338"/>
    </source>
</evidence>
<feature type="domain" description="Polyketide synthase dehydratase" evidence="1">
    <location>
        <begin position="10"/>
        <end position="81"/>
    </location>
</feature>
<organism evidence="2 3">
    <name type="scientific">Armillaria ostoyae</name>
    <name type="common">Armillaria root rot fungus</name>
    <dbReference type="NCBI Taxonomy" id="47428"/>
    <lineage>
        <taxon>Eukaryota</taxon>
        <taxon>Fungi</taxon>
        <taxon>Dikarya</taxon>
        <taxon>Basidiomycota</taxon>
        <taxon>Agaricomycotina</taxon>
        <taxon>Agaricomycetes</taxon>
        <taxon>Agaricomycetidae</taxon>
        <taxon>Agaricales</taxon>
        <taxon>Marasmiineae</taxon>
        <taxon>Physalacriaceae</taxon>
        <taxon>Armillaria</taxon>
    </lineage>
</organism>
<evidence type="ECO:0000313" key="2">
    <source>
        <dbReference type="EMBL" id="SJL08179.1"/>
    </source>
</evidence>
<reference evidence="2" key="1">
    <citation type="submission" date="2017-01" db="EMBL/GenBank/DDBJ databases">
        <authorList>
            <person name="Mah S.A."/>
            <person name="Swanson W.J."/>
            <person name="Moy G.W."/>
            <person name="Vacquier V.D."/>
        </authorList>
    </citation>
    <scope>NUCLEOTIDE SEQUENCE [LARGE SCALE GENOMIC DNA]</scope>
    <source>
        <strain evidence="2">C18/9</strain>
    </source>
</reference>
<dbReference type="InterPro" id="IPR042104">
    <property type="entry name" value="PKS_dehydratase_sf"/>
</dbReference>
<gene>
    <name evidence="2" type="ORF">ARMOST_11542</name>
</gene>
<dbReference type="EMBL" id="FUEG01000009">
    <property type="protein sequence ID" value="SJL08179.1"/>
    <property type="molecule type" value="Genomic_DNA"/>
</dbReference>
<keyword evidence="3" id="KW-1185">Reference proteome</keyword>
<evidence type="ECO:0000259" key="1">
    <source>
        <dbReference type="Pfam" id="PF14765"/>
    </source>
</evidence>
<dbReference type="OrthoDB" id="3047996at2759"/>
<dbReference type="Proteomes" id="UP000219338">
    <property type="component" value="Unassembled WGS sequence"/>
</dbReference>
<protein>
    <recommendedName>
        <fullName evidence="1">Polyketide synthase dehydratase domain-containing protein</fullName>
    </recommendedName>
</protein>
<dbReference type="AlphaFoldDB" id="A0A284RHE1"/>